<keyword evidence="3" id="KW-1185">Reference proteome</keyword>
<dbReference type="SMART" id="SM00248">
    <property type="entry name" value="ANK"/>
    <property type="match status" value="4"/>
</dbReference>
<organism evidence="2 3">
    <name type="scientific">Pseudovirgaria hyperparasitica</name>
    <dbReference type="NCBI Taxonomy" id="470096"/>
    <lineage>
        <taxon>Eukaryota</taxon>
        <taxon>Fungi</taxon>
        <taxon>Dikarya</taxon>
        <taxon>Ascomycota</taxon>
        <taxon>Pezizomycotina</taxon>
        <taxon>Dothideomycetes</taxon>
        <taxon>Dothideomycetes incertae sedis</taxon>
        <taxon>Acrospermales</taxon>
        <taxon>Acrospermaceae</taxon>
        <taxon>Pseudovirgaria</taxon>
    </lineage>
</organism>
<dbReference type="OrthoDB" id="2142040at2759"/>
<dbReference type="RefSeq" id="XP_033601192.1">
    <property type="nucleotide sequence ID" value="XM_033746970.1"/>
</dbReference>
<dbReference type="PANTHER" id="PTHR34706:SF3">
    <property type="entry name" value="ANKYRIN REPEAT PROTEIN (AFU_ORTHOLOGUE AFUA_7G06200)"/>
    <property type="match status" value="1"/>
</dbReference>
<name>A0A6A6WCA3_9PEZI</name>
<dbReference type="PROSITE" id="PS50297">
    <property type="entry name" value="ANK_REP_REGION"/>
    <property type="match status" value="1"/>
</dbReference>
<reference evidence="2" key="1">
    <citation type="journal article" date="2020" name="Stud. Mycol.">
        <title>101 Dothideomycetes genomes: a test case for predicting lifestyles and emergence of pathogens.</title>
        <authorList>
            <person name="Haridas S."/>
            <person name="Albert R."/>
            <person name="Binder M."/>
            <person name="Bloem J."/>
            <person name="Labutti K."/>
            <person name="Salamov A."/>
            <person name="Andreopoulos B."/>
            <person name="Baker S."/>
            <person name="Barry K."/>
            <person name="Bills G."/>
            <person name="Bluhm B."/>
            <person name="Cannon C."/>
            <person name="Castanera R."/>
            <person name="Culley D."/>
            <person name="Daum C."/>
            <person name="Ezra D."/>
            <person name="Gonzalez J."/>
            <person name="Henrissat B."/>
            <person name="Kuo A."/>
            <person name="Liang C."/>
            <person name="Lipzen A."/>
            <person name="Lutzoni F."/>
            <person name="Magnuson J."/>
            <person name="Mondo S."/>
            <person name="Nolan M."/>
            <person name="Ohm R."/>
            <person name="Pangilinan J."/>
            <person name="Park H.-J."/>
            <person name="Ramirez L."/>
            <person name="Alfaro M."/>
            <person name="Sun H."/>
            <person name="Tritt A."/>
            <person name="Yoshinaga Y."/>
            <person name="Zwiers L.-H."/>
            <person name="Turgeon B."/>
            <person name="Goodwin S."/>
            <person name="Spatafora J."/>
            <person name="Crous P."/>
            <person name="Grigoriev I."/>
        </authorList>
    </citation>
    <scope>NUCLEOTIDE SEQUENCE</scope>
    <source>
        <strain evidence="2">CBS 121739</strain>
    </source>
</reference>
<sequence length="525" mass="59181">MADIWQDARSASFTKEKLLNHIQERGEDIVNEPDQKLQYTPLVYAINSMRFRNVELLLSNKADPEKPVGDGSGETPMYFAASLTKNGARIVQQLLSKRARNFDEPTSTKKETPLMRAVAVGRDPEVVKLLVRNGASLQKKNSDGKTAADLAAEIQDPDTRKKIQDALKTVPDRDRGGVLTYFSNWAVYVLKFFNRWTPLGSILAAASNVFYKVAGSKIPELPDGETVDEPKTVEDFKNNLQDAINENGLGRFYDKPGDTYLDDVAKQVFDLKNDPSNPLQEPPELQGLANLALYQPVIYCDDSASMRDDFPSNGENRWPRQRGLVKRITEITNRAVPNKRGIFLRFQNNPMAGAGMMGDEVDTILTAEPSENNWTPIGSGLKKNVLQPLVYDVVSSGKELERPLLILMTTDGCPWCQEDAKDGIEDKISIEYGFFRDNIVECMDFLKEHNYRRDTVIFCLNQIGSHPDATWFMGALEKESKLSQVLYLTAERLDDKFDDLQENARNLETWLLEILLKPLTSIYAP</sequence>
<accession>A0A6A6WCA3</accession>
<dbReference type="AlphaFoldDB" id="A0A6A6WCA3"/>
<dbReference type="InterPro" id="IPR036770">
    <property type="entry name" value="Ankyrin_rpt-contain_sf"/>
</dbReference>
<evidence type="ECO:0000313" key="3">
    <source>
        <dbReference type="Proteomes" id="UP000799437"/>
    </source>
</evidence>
<dbReference type="PANTHER" id="PTHR34706">
    <property type="entry name" value="SLR1338 PROTEIN"/>
    <property type="match status" value="1"/>
</dbReference>
<keyword evidence="1" id="KW-0040">ANK repeat</keyword>
<dbReference type="InterPro" id="IPR002110">
    <property type="entry name" value="Ankyrin_rpt"/>
</dbReference>
<protein>
    <submittedName>
        <fullName evidence="2">Ankyrin</fullName>
    </submittedName>
</protein>
<dbReference type="Pfam" id="PF12796">
    <property type="entry name" value="Ank_2"/>
    <property type="match status" value="1"/>
</dbReference>
<dbReference type="GeneID" id="54488024"/>
<evidence type="ECO:0000256" key="1">
    <source>
        <dbReference type="PROSITE-ProRule" id="PRU00023"/>
    </source>
</evidence>
<dbReference type="SUPFAM" id="SSF48403">
    <property type="entry name" value="Ankyrin repeat"/>
    <property type="match status" value="1"/>
</dbReference>
<proteinExistence type="predicted"/>
<evidence type="ECO:0000313" key="2">
    <source>
        <dbReference type="EMBL" id="KAF2758741.1"/>
    </source>
</evidence>
<dbReference type="EMBL" id="ML996571">
    <property type="protein sequence ID" value="KAF2758741.1"/>
    <property type="molecule type" value="Genomic_DNA"/>
</dbReference>
<dbReference type="Gene3D" id="1.25.40.20">
    <property type="entry name" value="Ankyrin repeat-containing domain"/>
    <property type="match status" value="1"/>
</dbReference>
<dbReference type="PROSITE" id="PS50088">
    <property type="entry name" value="ANK_REPEAT"/>
    <property type="match status" value="1"/>
</dbReference>
<dbReference type="Proteomes" id="UP000799437">
    <property type="component" value="Unassembled WGS sequence"/>
</dbReference>
<gene>
    <name evidence="2" type="ORF">EJ05DRAFT_500260</name>
</gene>
<feature type="repeat" description="ANK" evidence="1">
    <location>
        <begin position="109"/>
        <end position="142"/>
    </location>
</feature>